<dbReference type="KEGG" id="vg:28800252"/>
<name>A0A160DD66_9CAUD</name>
<sequence length="48" mass="5628">MSEAREAARETEEALRALGRAVSHEAVHEARRLEWWAVKTAARWKVRR</sequence>
<proteinExistence type="predicted"/>
<evidence type="ECO:0000313" key="2">
    <source>
        <dbReference type="Proteomes" id="UP000202306"/>
    </source>
</evidence>
<gene>
    <name evidence="1" type="primary">78</name>
    <name evidence="1" type="ORF">PBI_VENDETTA_78</name>
</gene>
<accession>A0A160DD66</accession>
<keyword evidence="2" id="KW-1185">Reference proteome</keyword>
<reference evidence="1 2" key="1">
    <citation type="submission" date="2016-03" db="EMBL/GenBank/DDBJ databases">
        <authorList>
            <person name="Stanton A.J."/>
            <person name="Montgomery M.T."/>
            <person name="Guerrero C.A."/>
            <person name="Mavrich T.N."/>
            <person name="Pope W.H."/>
            <person name="Garlena R.A."/>
            <person name="Russell D.A."/>
            <person name="Jacobs-Sera D."/>
            <person name="Hendrix R.W."/>
            <person name="Hatfull G.F."/>
        </authorList>
    </citation>
    <scope>NUCLEOTIDE SEQUENCE [LARGE SCALE GENOMIC DNA]</scope>
</reference>
<protein>
    <submittedName>
        <fullName evidence="1">Uncharacterized protein</fullName>
    </submittedName>
</protein>
<organism evidence="1 2">
    <name type="scientific">Gordonia phage Vendetta</name>
    <dbReference type="NCBI Taxonomy" id="1838082"/>
    <lineage>
        <taxon>Viruses</taxon>
        <taxon>Duplodnaviria</taxon>
        <taxon>Heunggongvirae</taxon>
        <taxon>Uroviricota</taxon>
        <taxon>Caudoviricetes</taxon>
        <taxon>Ruthgordonvirinae</taxon>
        <taxon>Vendettavirus</taxon>
        <taxon>Vendettavirus vendetta</taxon>
    </lineage>
</organism>
<evidence type="ECO:0000313" key="1">
    <source>
        <dbReference type="EMBL" id="ANA85625.1"/>
    </source>
</evidence>
<dbReference type="RefSeq" id="YP_009274010.1">
    <property type="nucleotide sequence ID" value="NC_030911.1"/>
</dbReference>
<dbReference type="Proteomes" id="UP000202306">
    <property type="component" value="Segment"/>
</dbReference>
<dbReference type="GeneID" id="28800252"/>
<dbReference type="EMBL" id="KU998237">
    <property type="protein sequence ID" value="ANA85625.1"/>
    <property type="molecule type" value="Genomic_DNA"/>
</dbReference>